<keyword evidence="2" id="KW-1185">Reference proteome</keyword>
<evidence type="ECO:0000313" key="2">
    <source>
        <dbReference type="Proteomes" id="UP000812287"/>
    </source>
</evidence>
<gene>
    <name evidence="1" type="ORF">BT62DRAFT_443349</name>
</gene>
<organism evidence="1 2">
    <name type="scientific">Guyanagaster necrorhizus</name>
    <dbReference type="NCBI Taxonomy" id="856835"/>
    <lineage>
        <taxon>Eukaryota</taxon>
        <taxon>Fungi</taxon>
        <taxon>Dikarya</taxon>
        <taxon>Basidiomycota</taxon>
        <taxon>Agaricomycotina</taxon>
        <taxon>Agaricomycetes</taxon>
        <taxon>Agaricomycetidae</taxon>
        <taxon>Agaricales</taxon>
        <taxon>Marasmiineae</taxon>
        <taxon>Physalacriaceae</taxon>
        <taxon>Guyanagaster</taxon>
    </lineage>
</organism>
<accession>A0A9P7VKL7</accession>
<proteinExistence type="predicted"/>
<dbReference type="RefSeq" id="XP_043035785.1">
    <property type="nucleotide sequence ID" value="XM_043180907.1"/>
</dbReference>
<dbReference type="AlphaFoldDB" id="A0A9P7VKL7"/>
<sequence>MLEIDKKLQKLGIAFKQLSQIPVSGQRPLIISPGFRNRASNLLQRFSPGLRPQKIGTFLKKESGGVRELPNATELLEKNLDFPVRRSVFVILRSSLMMSNRDNAVISRTTLYLPRMISADCQGIRASPGYSGSLRPCNHWRNSPGIRARLERTTLFSPRLYRMLQSSTASGWR</sequence>
<dbReference type="EMBL" id="MU250552">
    <property type="protein sequence ID" value="KAG7442285.1"/>
    <property type="molecule type" value="Genomic_DNA"/>
</dbReference>
<dbReference type="GeneID" id="66103203"/>
<dbReference type="Proteomes" id="UP000812287">
    <property type="component" value="Unassembled WGS sequence"/>
</dbReference>
<evidence type="ECO:0000313" key="1">
    <source>
        <dbReference type="EMBL" id="KAG7442285.1"/>
    </source>
</evidence>
<protein>
    <submittedName>
        <fullName evidence="1">Uncharacterized protein</fullName>
    </submittedName>
</protein>
<comment type="caution">
    <text evidence="1">The sequence shown here is derived from an EMBL/GenBank/DDBJ whole genome shotgun (WGS) entry which is preliminary data.</text>
</comment>
<name>A0A9P7VKL7_9AGAR</name>
<reference evidence="1" key="1">
    <citation type="submission" date="2020-11" db="EMBL/GenBank/DDBJ databases">
        <title>Adaptations for nitrogen fixation in a non-lichenized fungal sporocarp promotes dispersal by wood-feeding termites.</title>
        <authorList>
            <consortium name="DOE Joint Genome Institute"/>
            <person name="Koch R.A."/>
            <person name="Yoon G."/>
            <person name="Arayal U."/>
            <person name="Lail K."/>
            <person name="Amirebrahimi M."/>
            <person name="Labutti K."/>
            <person name="Lipzen A."/>
            <person name="Riley R."/>
            <person name="Barry K."/>
            <person name="Henrissat B."/>
            <person name="Grigoriev I.V."/>
            <person name="Herr J.R."/>
            <person name="Aime M.C."/>
        </authorList>
    </citation>
    <scope>NUCLEOTIDE SEQUENCE</scope>
    <source>
        <strain evidence="1">MCA 3950</strain>
    </source>
</reference>